<protein>
    <submittedName>
        <fullName evidence="8">Cytochrome b/b6 domain-containing protein</fullName>
    </submittedName>
</protein>
<evidence type="ECO:0000313" key="9">
    <source>
        <dbReference type="Proteomes" id="UP001253545"/>
    </source>
</evidence>
<feature type="transmembrane region" description="Helical" evidence="6">
    <location>
        <begin position="94"/>
        <end position="116"/>
    </location>
</feature>
<feature type="transmembrane region" description="Helical" evidence="6">
    <location>
        <begin position="145"/>
        <end position="165"/>
    </location>
</feature>
<evidence type="ECO:0000313" key="8">
    <source>
        <dbReference type="EMBL" id="MDT0593979.1"/>
    </source>
</evidence>
<name>A0ABU2ZNQ3_9ALTE</name>
<sequence>MQKIKVWDLPIRLFHWLLVLAIVFQFVTGDLLDDAMQLHFYGGYTIIGLIIFRLLWGMLGTYYARFNQFIVSPVSAFKYLTKANNIVYLGHNPAGAYSVVLLLSLIFTQAISGLFISDEIFTDGPYYGLLNEFWQSLANFIHHNFMNVIFAAIALHVGAIIFYKIKYKEGLTSAMITGFKQVDTTNLNKPKQTFPYFSFILSIVITMSILYLLIEVLPPPPADDYFGY</sequence>
<reference evidence="8 9" key="1">
    <citation type="submission" date="2023-09" db="EMBL/GenBank/DDBJ databases">
        <authorList>
            <person name="Rey-Velasco X."/>
        </authorList>
    </citation>
    <scope>NUCLEOTIDE SEQUENCE [LARGE SCALE GENOMIC DNA]</scope>
    <source>
        <strain evidence="8 9">P117</strain>
    </source>
</reference>
<dbReference type="EMBL" id="JAVRHX010000001">
    <property type="protein sequence ID" value="MDT0593979.1"/>
    <property type="molecule type" value="Genomic_DNA"/>
</dbReference>
<feature type="transmembrane region" description="Helical" evidence="6">
    <location>
        <begin position="12"/>
        <end position="32"/>
    </location>
</feature>
<dbReference type="Pfam" id="PF01292">
    <property type="entry name" value="Ni_hydr_CYTB"/>
    <property type="match status" value="1"/>
</dbReference>
<keyword evidence="4 6" id="KW-1133">Transmembrane helix</keyword>
<accession>A0ABU2ZNQ3</accession>
<evidence type="ECO:0000259" key="7">
    <source>
        <dbReference type="Pfam" id="PF01292"/>
    </source>
</evidence>
<keyword evidence="5 6" id="KW-0472">Membrane</keyword>
<organism evidence="8 9">
    <name type="scientific">Glaciecola petra</name>
    <dbReference type="NCBI Taxonomy" id="3075602"/>
    <lineage>
        <taxon>Bacteria</taxon>
        <taxon>Pseudomonadati</taxon>
        <taxon>Pseudomonadota</taxon>
        <taxon>Gammaproteobacteria</taxon>
        <taxon>Alteromonadales</taxon>
        <taxon>Alteromonadaceae</taxon>
        <taxon>Glaciecola</taxon>
    </lineage>
</organism>
<dbReference type="PANTHER" id="PTHR30485:SF2">
    <property type="entry name" value="BLL0597 PROTEIN"/>
    <property type="match status" value="1"/>
</dbReference>
<dbReference type="InterPro" id="IPR016174">
    <property type="entry name" value="Di-haem_cyt_TM"/>
</dbReference>
<feature type="transmembrane region" description="Helical" evidence="6">
    <location>
        <begin position="38"/>
        <end position="56"/>
    </location>
</feature>
<keyword evidence="3 6" id="KW-0812">Transmembrane</keyword>
<comment type="caution">
    <text evidence="8">The sequence shown here is derived from an EMBL/GenBank/DDBJ whole genome shotgun (WGS) entry which is preliminary data.</text>
</comment>
<evidence type="ECO:0000256" key="4">
    <source>
        <dbReference type="ARBA" id="ARBA00022989"/>
    </source>
</evidence>
<evidence type="ECO:0000256" key="2">
    <source>
        <dbReference type="ARBA" id="ARBA00022475"/>
    </source>
</evidence>
<evidence type="ECO:0000256" key="5">
    <source>
        <dbReference type="ARBA" id="ARBA00023136"/>
    </source>
</evidence>
<dbReference type="PANTHER" id="PTHR30485">
    <property type="entry name" value="NI/FE-HYDROGENASE 1 B-TYPE CYTOCHROME SUBUNIT"/>
    <property type="match status" value="1"/>
</dbReference>
<keyword evidence="9" id="KW-1185">Reference proteome</keyword>
<evidence type="ECO:0000256" key="3">
    <source>
        <dbReference type="ARBA" id="ARBA00022692"/>
    </source>
</evidence>
<dbReference type="InterPro" id="IPR011577">
    <property type="entry name" value="Cyt_b561_bac/Ni-Hgenase"/>
</dbReference>
<feature type="transmembrane region" description="Helical" evidence="6">
    <location>
        <begin position="194"/>
        <end position="214"/>
    </location>
</feature>
<gene>
    <name evidence="8" type="ORF">RM552_03875</name>
</gene>
<dbReference type="Proteomes" id="UP001253545">
    <property type="component" value="Unassembled WGS sequence"/>
</dbReference>
<dbReference type="SUPFAM" id="SSF81342">
    <property type="entry name" value="Transmembrane di-heme cytochromes"/>
    <property type="match status" value="1"/>
</dbReference>
<dbReference type="InterPro" id="IPR051542">
    <property type="entry name" value="Hydrogenase_cytochrome"/>
</dbReference>
<keyword evidence="2" id="KW-1003">Cell membrane</keyword>
<proteinExistence type="predicted"/>
<dbReference type="Gene3D" id="1.20.950.20">
    <property type="entry name" value="Transmembrane di-heme cytochromes, Chain C"/>
    <property type="match status" value="1"/>
</dbReference>
<evidence type="ECO:0000256" key="6">
    <source>
        <dbReference type="SAM" id="Phobius"/>
    </source>
</evidence>
<comment type="subcellular location">
    <subcellularLocation>
        <location evidence="1">Cell membrane</location>
        <topology evidence="1">Multi-pass membrane protein</topology>
    </subcellularLocation>
</comment>
<feature type="domain" description="Cytochrome b561 bacterial/Ni-hydrogenase" evidence="7">
    <location>
        <begin position="6"/>
        <end position="178"/>
    </location>
</feature>
<dbReference type="RefSeq" id="WP_311367472.1">
    <property type="nucleotide sequence ID" value="NZ_JAVRHX010000001.1"/>
</dbReference>
<evidence type="ECO:0000256" key="1">
    <source>
        <dbReference type="ARBA" id="ARBA00004651"/>
    </source>
</evidence>